<dbReference type="AlphaFoldDB" id="A0A132E1M6"/>
<proteinExistence type="predicted"/>
<keyword evidence="1" id="KW-0812">Transmembrane</keyword>
<dbReference type="Proteomes" id="UP000237632">
    <property type="component" value="Unassembled WGS sequence"/>
</dbReference>
<comment type="caution">
    <text evidence="2">The sequence shown here is derived from an EMBL/GenBank/DDBJ whole genome shotgun (WGS) entry which is preliminary data.</text>
</comment>
<dbReference type="EMBL" id="PVHK01000046">
    <property type="protein sequence ID" value="PRH43093.1"/>
    <property type="molecule type" value="Genomic_DNA"/>
</dbReference>
<organism evidence="2 3">
    <name type="scientific">Burkholderia vietnamiensis</name>
    <dbReference type="NCBI Taxonomy" id="60552"/>
    <lineage>
        <taxon>Bacteria</taxon>
        <taxon>Pseudomonadati</taxon>
        <taxon>Pseudomonadota</taxon>
        <taxon>Betaproteobacteria</taxon>
        <taxon>Burkholderiales</taxon>
        <taxon>Burkholderiaceae</taxon>
        <taxon>Burkholderia</taxon>
        <taxon>Burkholderia cepacia complex</taxon>
    </lineage>
</organism>
<gene>
    <name evidence="2" type="ORF">C6T65_06850</name>
</gene>
<evidence type="ECO:0000256" key="1">
    <source>
        <dbReference type="SAM" id="Phobius"/>
    </source>
</evidence>
<keyword evidence="1" id="KW-0472">Membrane</keyword>
<evidence type="ECO:0000313" key="2">
    <source>
        <dbReference type="EMBL" id="PRH43093.1"/>
    </source>
</evidence>
<dbReference type="GeneID" id="45680460"/>
<sequence length="80" mass="8458">MSASVPGLFNAVYGIVPAMAVVNFVVILSPGKHARAAWGDYRRQRIAKPAFARHTIPARACVLPAGADALADTRIAARES</sequence>
<protein>
    <submittedName>
        <fullName evidence="2">Uncharacterized protein</fullName>
    </submittedName>
</protein>
<name>A0A132E1M6_BURVI</name>
<reference evidence="2 3" key="1">
    <citation type="submission" date="2018-03" db="EMBL/GenBank/DDBJ databases">
        <authorList>
            <person name="Nguyen K."/>
            <person name="Fouts D."/>
            <person name="Sutton G."/>
        </authorList>
    </citation>
    <scope>NUCLEOTIDE SEQUENCE [LARGE SCALE GENOMIC DNA]</scope>
    <source>
        <strain evidence="2 3">AU3578</strain>
    </source>
</reference>
<evidence type="ECO:0000313" key="3">
    <source>
        <dbReference type="Proteomes" id="UP000237632"/>
    </source>
</evidence>
<accession>A0A132E1M6</accession>
<dbReference type="RefSeq" id="WP_014722302.1">
    <property type="nucleotide sequence ID" value="NZ_BGKC01000022.1"/>
</dbReference>
<keyword evidence="1" id="KW-1133">Transmembrane helix</keyword>
<feature type="transmembrane region" description="Helical" evidence="1">
    <location>
        <begin position="6"/>
        <end position="28"/>
    </location>
</feature>